<keyword evidence="3 13" id="KW-0813">Transport</keyword>
<evidence type="ECO:0000256" key="4">
    <source>
        <dbReference type="ARBA" id="ARBA00022461"/>
    </source>
</evidence>
<protein>
    <submittedName>
        <fullName evidence="16">Uncharacterized protein</fullName>
    </submittedName>
</protein>
<evidence type="ECO:0000256" key="12">
    <source>
        <dbReference type="ARBA" id="ARBA00023303"/>
    </source>
</evidence>
<organism evidence="16 17">
    <name type="scientific">Mesorhabditis spiculigera</name>
    <dbReference type="NCBI Taxonomy" id="96644"/>
    <lineage>
        <taxon>Eukaryota</taxon>
        <taxon>Metazoa</taxon>
        <taxon>Ecdysozoa</taxon>
        <taxon>Nematoda</taxon>
        <taxon>Chromadorea</taxon>
        <taxon>Rhabditida</taxon>
        <taxon>Rhabditina</taxon>
        <taxon>Rhabditomorpha</taxon>
        <taxon>Rhabditoidea</taxon>
        <taxon>Rhabditidae</taxon>
        <taxon>Mesorhabditinae</taxon>
        <taxon>Mesorhabditis</taxon>
    </lineage>
</organism>
<dbReference type="PRINTS" id="PR01078">
    <property type="entry name" value="AMINACHANNEL"/>
</dbReference>
<feature type="compositionally biased region" description="Basic residues" evidence="14">
    <location>
        <begin position="34"/>
        <end position="54"/>
    </location>
</feature>
<evidence type="ECO:0000256" key="2">
    <source>
        <dbReference type="ARBA" id="ARBA00007193"/>
    </source>
</evidence>
<dbReference type="PANTHER" id="PTHR11690:SF244">
    <property type="entry name" value="DEGENERIN LIKE"/>
    <property type="match status" value="1"/>
</dbReference>
<evidence type="ECO:0000256" key="1">
    <source>
        <dbReference type="ARBA" id="ARBA00004141"/>
    </source>
</evidence>
<feature type="non-terminal residue" evidence="16">
    <location>
        <position position="1"/>
    </location>
</feature>
<evidence type="ECO:0000313" key="17">
    <source>
        <dbReference type="Proteomes" id="UP001177023"/>
    </source>
</evidence>
<keyword evidence="17" id="KW-1185">Reference proteome</keyword>
<dbReference type="GO" id="GO:0005886">
    <property type="term" value="C:plasma membrane"/>
    <property type="evidence" value="ECO:0007669"/>
    <property type="project" value="TreeGrafter"/>
</dbReference>
<evidence type="ECO:0000256" key="7">
    <source>
        <dbReference type="ARBA" id="ARBA00023053"/>
    </source>
</evidence>
<evidence type="ECO:0000256" key="3">
    <source>
        <dbReference type="ARBA" id="ARBA00022448"/>
    </source>
</evidence>
<evidence type="ECO:0000256" key="6">
    <source>
        <dbReference type="ARBA" id="ARBA00022989"/>
    </source>
</evidence>
<dbReference type="Proteomes" id="UP001177023">
    <property type="component" value="Unassembled WGS sequence"/>
</dbReference>
<dbReference type="PANTHER" id="PTHR11690">
    <property type="entry name" value="AMILORIDE-SENSITIVE SODIUM CHANNEL-RELATED"/>
    <property type="match status" value="1"/>
</dbReference>
<evidence type="ECO:0000256" key="13">
    <source>
        <dbReference type="RuleBase" id="RU000679"/>
    </source>
</evidence>
<evidence type="ECO:0000256" key="15">
    <source>
        <dbReference type="SAM" id="Phobius"/>
    </source>
</evidence>
<evidence type="ECO:0000256" key="5">
    <source>
        <dbReference type="ARBA" id="ARBA00022692"/>
    </source>
</evidence>
<feature type="transmembrane region" description="Helical" evidence="15">
    <location>
        <begin position="94"/>
        <end position="115"/>
    </location>
</feature>
<feature type="region of interest" description="Disordered" evidence="14">
    <location>
        <begin position="34"/>
        <end position="65"/>
    </location>
</feature>
<evidence type="ECO:0000256" key="9">
    <source>
        <dbReference type="ARBA" id="ARBA00023136"/>
    </source>
</evidence>
<comment type="similarity">
    <text evidence="2 13">Belongs to the amiloride-sensitive sodium channel (TC 1.A.6) family.</text>
</comment>
<keyword evidence="8 13" id="KW-0406">Ion transport</keyword>
<keyword evidence="9 15" id="KW-0472">Membrane</keyword>
<comment type="caution">
    <text evidence="16">The sequence shown here is derived from an EMBL/GenBank/DDBJ whole genome shotgun (WGS) entry which is preliminary data.</text>
</comment>
<dbReference type="Gene3D" id="1.10.287.770">
    <property type="entry name" value="YojJ-like"/>
    <property type="match status" value="1"/>
</dbReference>
<comment type="subcellular location">
    <subcellularLocation>
        <location evidence="1">Membrane</location>
        <topology evidence="1">Multi-pass membrane protein</topology>
    </subcellularLocation>
</comment>
<keyword evidence="6 15" id="KW-1133">Transmembrane helix</keyword>
<dbReference type="InterPro" id="IPR001873">
    <property type="entry name" value="ENaC"/>
</dbReference>
<evidence type="ECO:0000256" key="8">
    <source>
        <dbReference type="ARBA" id="ARBA00023065"/>
    </source>
</evidence>
<evidence type="ECO:0000256" key="10">
    <source>
        <dbReference type="ARBA" id="ARBA00023180"/>
    </source>
</evidence>
<proteinExistence type="inferred from homology"/>
<evidence type="ECO:0000256" key="14">
    <source>
        <dbReference type="SAM" id="MobiDB-lite"/>
    </source>
</evidence>
<evidence type="ECO:0000313" key="16">
    <source>
        <dbReference type="EMBL" id="CAJ0583035.1"/>
    </source>
</evidence>
<name>A0AA36DB57_9BILA</name>
<dbReference type="EMBL" id="CATQJA010002665">
    <property type="protein sequence ID" value="CAJ0583035.1"/>
    <property type="molecule type" value="Genomic_DNA"/>
</dbReference>
<dbReference type="AlphaFoldDB" id="A0AA36DB57"/>
<keyword evidence="11 13" id="KW-0739">Sodium transport</keyword>
<accession>A0AA36DB57</accession>
<feature type="transmembrane region" description="Helical" evidence="15">
    <location>
        <begin position="470"/>
        <end position="488"/>
    </location>
</feature>
<dbReference type="GO" id="GO:0015280">
    <property type="term" value="F:ligand-gated sodium channel activity"/>
    <property type="evidence" value="ECO:0007669"/>
    <property type="project" value="TreeGrafter"/>
</dbReference>
<sequence length="550" mass="62707">MNPSANGSIKGNHAETLTASIQRLESLEREHQKLKKKLASTKRSFRSKSPRRRSSTALDDDDSDGDDSWKLLKENTNVHGLKDLFFTSSCKLKVTWMLLLILAGILTVHGCYTIIMEYLLGRVVVSYFIYEAPELLVPDIVICPFNRFNRSYLTSLNVSAGFAQYLELSFPFQPIHPFQESTINEIANNLDFYETEREQLFQRLNITYKEFLDKAALDCSAFFQDTSKCESATYVSSSAGRCFRLPGGVQYRDGFDSGDRIIINLPIDLYALGANQIPNDGVIVKLVEQGRGIDHDFTFVPPGVHAVFPISAVKYEFMHDPPAYMCQEQTNQSYSKVYCFEKCLLQNAENLCNCSLAGDTSPRKTEVCTTTQYYDCFLKSFENVNFTELTKFCRSQCPPPCTYWAYDKHVSYAKFPSQSARFFVPTDEDWERLKSTIIIDVYYKDLQYTVIKHVIAMPLQSLIAQIGGQFSLWAGGSLISLLQLVIYLSRHFYHRCNRVVKRQRRKSLARATISKQSKKFNGNGFTQHLARETSKYGDDDSPLNTNIAQV</sequence>
<keyword evidence="5 13" id="KW-0812">Transmembrane</keyword>
<keyword evidence="12 13" id="KW-0407">Ion channel</keyword>
<dbReference type="Pfam" id="PF00858">
    <property type="entry name" value="ASC"/>
    <property type="match status" value="1"/>
</dbReference>
<keyword evidence="7" id="KW-0915">Sodium</keyword>
<keyword evidence="10" id="KW-0325">Glycoprotein</keyword>
<reference evidence="16" key="1">
    <citation type="submission" date="2023-06" db="EMBL/GenBank/DDBJ databases">
        <authorList>
            <person name="Delattre M."/>
        </authorList>
    </citation>
    <scope>NUCLEOTIDE SEQUENCE</scope>
    <source>
        <strain evidence="16">AF72</strain>
    </source>
</reference>
<keyword evidence="4 13" id="KW-0894">Sodium channel</keyword>
<gene>
    <name evidence="16" type="ORF">MSPICULIGERA_LOCUS21153</name>
</gene>
<evidence type="ECO:0000256" key="11">
    <source>
        <dbReference type="ARBA" id="ARBA00023201"/>
    </source>
</evidence>